<gene>
    <name evidence="5" type="ORF">RN001_008059</name>
</gene>
<dbReference type="Gene3D" id="1.20.58.1540">
    <property type="entry name" value="Actin interacting protein 3, C-terminal domain"/>
    <property type="match status" value="1"/>
</dbReference>
<feature type="region of interest" description="Disordered" evidence="3">
    <location>
        <begin position="2135"/>
        <end position="2191"/>
    </location>
</feature>
<feature type="compositionally biased region" description="Basic and acidic residues" evidence="3">
    <location>
        <begin position="771"/>
        <end position="788"/>
    </location>
</feature>
<evidence type="ECO:0000313" key="5">
    <source>
        <dbReference type="EMBL" id="KAK4879913.1"/>
    </source>
</evidence>
<keyword evidence="1 2" id="KW-0175">Coiled coil</keyword>
<comment type="caution">
    <text evidence="5">The sequence shown here is derived from an EMBL/GenBank/DDBJ whole genome shotgun (WGS) entry which is preliminary data.</text>
</comment>
<feature type="compositionally biased region" description="Basic and acidic residues" evidence="3">
    <location>
        <begin position="2441"/>
        <end position="2453"/>
    </location>
</feature>
<evidence type="ECO:0000313" key="6">
    <source>
        <dbReference type="Proteomes" id="UP001353858"/>
    </source>
</evidence>
<dbReference type="PANTHER" id="PTHR22741">
    <property type="entry name" value="P140CAP/SNIP-RELATED"/>
    <property type="match status" value="1"/>
</dbReference>
<feature type="compositionally biased region" description="Low complexity" evidence="3">
    <location>
        <begin position="2147"/>
        <end position="2161"/>
    </location>
</feature>
<feature type="compositionally biased region" description="Polar residues" evidence="3">
    <location>
        <begin position="829"/>
        <end position="840"/>
    </location>
</feature>
<feature type="compositionally biased region" description="Basic and acidic residues" evidence="3">
    <location>
        <begin position="471"/>
        <end position="485"/>
    </location>
</feature>
<feature type="region of interest" description="Disordered" evidence="3">
    <location>
        <begin position="1051"/>
        <end position="1071"/>
    </location>
</feature>
<evidence type="ECO:0000256" key="3">
    <source>
        <dbReference type="SAM" id="MobiDB-lite"/>
    </source>
</evidence>
<feature type="region of interest" description="Disordered" evidence="3">
    <location>
        <begin position="1452"/>
        <end position="1525"/>
    </location>
</feature>
<feature type="compositionally biased region" description="Low complexity" evidence="3">
    <location>
        <begin position="2427"/>
        <end position="2438"/>
    </location>
</feature>
<protein>
    <recommendedName>
        <fullName evidence="4">Actin interacting protein 3-like C-terminal domain-containing protein</fullName>
    </recommendedName>
</protein>
<feature type="compositionally biased region" description="Polar residues" evidence="3">
    <location>
        <begin position="2381"/>
        <end position="2395"/>
    </location>
</feature>
<feature type="region of interest" description="Disordered" evidence="3">
    <location>
        <begin position="471"/>
        <end position="521"/>
    </location>
</feature>
<feature type="region of interest" description="Disordered" evidence="3">
    <location>
        <begin position="1396"/>
        <end position="1415"/>
    </location>
</feature>
<feature type="compositionally biased region" description="Low complexity" evidence="3">
    <location>
        <begin position="817"/>
        <end position="828"/>
    </location>
</feature>
<dbReference type="InterPro" id="IPR051825">
    <property type="entry name" value="SRCIN1"/>
</dbReference>
<feature type="compositionally biased region" description="Polar residues" evidence="3">
    <location>
        <begin position="2210"/>
        <end position="2223"/>
    </location>
</feature>
<feature type="region of interest" description="Disordered" evidence="3">
    <location>
        <begin position="1179"/>
        <end position="1223"/>
    </location>
</feature>
<feature type="region of interest" description="Disordered" evidence="3">
    <location>
        <begin position="347"/>
        <end position="388"/>
    </location>
</feature>
<feature type="compositionally biased region" description="Basic and acidic residues" evidence="3">
    <location>
        <begin position="1483"/>
        <end position="1504"/>
    </location>
</feature>
<proteinExistence type="predicted"/>
<feature type="compositionally biased region" description="Polar residues" evidence="3">
    <location>
        <begin position="347"/>
        <end position="363"/>
    </location>
</feature>
<dbReference type="GO" id="GO:0005737">
    <property type="term" value="C:cytoplasm"/>
    <property type="evidence" value="ECO:0007669"/>
    <property type="project" value="TreeGrafter"/>
</dbReference>
<evidence type="ECO:0000256" key="2">
    <source>
        <dbReference type="SAM" id="Coils"/>
    </source>
</evidence>
<feature type="compositionally biased region" description="Polar residues" evidence="3">
    <location>
        <begin position="2402"/>
        <end position="2426"/>
    </location>
</feature>
<feature type="compositionally biased region" description="Polar residues" evidence="3">
    <location>
        <begin position="488"/>
        <end position="501"/>
    </location>
</feature>
<feature type="coiled-coil region" evidence="2">
    <location>
        <begin position="2015"/>
        <end position="2042"/>
    </location>
</feature>
<feature type="region of interest" description="Disordered" evidence="3">
    <location>
        <begin position="2272"/>
        <end position="2357"/>
    </location>
</feature>
<feature type="region of interest" description="Disordered" evidence="3">
    <location>
        <begin position="2210"/>
        <end position="2251"/>
    </location>
</feature>
<feature type="region of interest" description="Disordered" evidence="3">
    <location>
        <begin position="809"/>
        <end position="840"/>
    </location>
</feature>
<feature type="compositionally biased region" description="Polar residues" evidence="3">
    <location>
        <begin position="2162"/>
        <end position="2191"/>
    </location>
</feature>
<name>A0AAN7SP44_9COLE</name>
<sequence length="2575" mass="289079">MEIAGSGERRFEDKIPLDQTRRFITEQVKENENSDKNNELIIKCVNQSEISEDNKNVVVKTIQNVYNETVPDELSDNTEFVRSNSLKNRINKTTYLQLHRQSLSTGISTVNRLKGRYEDIVKPTDNDLKANVHVRPKTNIDISTNTVTNRNSNTSIDKPKEIFRTELTISPENRNSLTKSLHNNTILISSHANTEKLPDEQQTPEQLLSKTQFNIEKLQNNLSSRLSSDTIAKLRNKYSPASFGYPKVAVKPLLLKKVKFSEGFKTPVPTPRNFDTQVNGTTPKDEVKPVIIKEVFVPNYKEEIPSPTKDDVKDENCNIVKENLLPSILKRSPTDIKTDNQDFIACNRTSSEEQTSTSYNKVSQESKAENGKNVNALHDLSTPNNPISETKRISDVEENQTVEFEIQHKIIEFAKPEDKHFIVRQSSSDDSLDQLEGFMSDFVMDKKPKEKKRSNSFRKILTGGFFGRDKKKSEENRLKNQKKDNAVFSENAQNESQAFDRNSSHRHTVDSTGLRREIKKPQVPVQSTGVLYYSTQFRRPSEDSDRYTEMVNAGTSVSNRLPKYSPEHYLPMDNGNAHHTKDARDTINKYIDTSSSSSNTIEYDRNSTYQNALIAQAEMRKIRENANTSNQSGKDANSSDVFRENSLQHASTSQKLQLVKPKAFIPINSERPLPNPYQAKHGKIKNTESYETLEPSQTLDRNLNLETSKPYPQKANIYTNSNGNKVIVEDVYGTVFDSVSTKVEQTSNLNDSRPRCISPEQRCPLSPKSLEPSKLKLPPNREKVDLQPRIRSPIPQTKVSTDKIIATELLRNKRSPSRSSINNSPRDNGQYSSLTRPSSYQGANIYENTFDFSDKATRIVSGTPVLDNRFSNSPSKYVVDNNFVSNESSLPQSRSTSENYLLAAEWHRKQRELDKSPAIETTPQITTDAMVHVNPSAETLVYNRSTPPPAIRKKNIVYTSSPIQQQIQLPSPRSMNSSLSNLPTYGRQQQNSPSPSSKSDKQDMLQNVEAFYWRELRKLKDKEEQDLLNYRCQQMQVYGYIEDPVLTRRSRSVSPNVQRGRRSLSLPRDARPVPNVIRPQVMAPEPIPEGRPVIAKKPITLPTDGSYIRHPLQKNPNFIRNTFERSTIGPIGVNKTYGVPDGDYRAFRQTPPIFKRGSLTVNENMQESPYSINKRVSFESNQNPRNQSSWPTKNGFTKSPPTRRVERAPSLDDDVFLPDTYEPSQNKRVEDAYLLRRQQIDSHQTVPSYGSHYGVVPRLANNIDRNSQESASQSVEPLYGSSGSKKITMSNKVCDIYGQIHDSSSKASQDYDRVRYQNQDNVVNSQHYGQVRQTGLMYGQLRGPIVQRQNYNVANTQQNFIRGTRLTASVNDMYRRYPVENARSFDSRYTVDPRYAREKNVEVPQRPLPPVPERRDSRAISVRKLIRGYIPVSDNESGSEASEVQRILQSGTKQKRVNLTEEEWNSDGKSGRASGNESGGGRGENEGEIKSGRSRSARREDPRRHTLSGDQHYSMAGQGGPLSRTMDLEGQFVRGYPPASNAMLFDDDPGIMSEVETSSTGFRRGGKQRSSLPVVRTPSKTLERPLGLVFLQYRNETKRALLPNEITSIDTVKALFVRSFPKQLSMEYLDSPLVKIYIHDSSKDMFYELEDVRSHLREIRDRSVLRLFESTDVSGGLPMGGVGIPGGVGHFEDPSYFSEPEFDSEYQHQHIHKSKGSSGKGAPYYMGSTTSLPRSGPILRPYSPAVGALPPDRLKSLPAGNGYMSSPERGSRGYEDPYYSQYTSRSGSITPVIDEEVSDTELLDEQYSLYGVKINASTPRGVRTQFPGPTTVPYDTTRLRVEHMERQLANLTGLVQKALTQTPTPREFLAPPGRDVYRSDKSVSFEKSVSFSDEPPDMNSPKQHSPQHAEKDRLKPAPPPKPASLSPGQYDGRHIYRDLQLTPEMYNQLRGLQKKAKDLRAEVRNLRRMSQAQAHSVKETIRDTFIKIRAMLIAGGEQVWQAGMDQERVRLSRDEDLYKQEMIRLEKDLTDLEASVEELRGNVINRKTRVNMSDVENMALVLSKSSKTVADLKLRFPGLQDSMKAFLSSEMDKVVREEKFLKEEPERLESALRRCKKLTGTLVTLKRLASVQEQRLPCSTGAADGRISPSITETPPITPTSGQHSKSPSGTRMGQVSFGGDNSNATDSSQRPENALDALLDELQTFSKPHTSNAQASYSDSTPSDPPAIPIKGIPPSHSAHFSHPHMSEIGRKGSMDSAVILPTQNLTVTTATGSLRRLHSYPSGSDTDNSPPIHPIKSQADTKSYNKPPIPERNAELFQHLSGRRVPPPPPPRTSSKSPLASPTSPSLPPRSPATGLQHIQNVQNMTDKPQSQFEAATQNLGLSTLRRNVPNRSSNKDNKSQTLPRNIGSNLQVHTQPTTGNELQNVSSSSCESVNSQDGTKKGSRKEELEQRHQELLKKQKALQEQYARLQQLQRGNNTLAVVPPAPDQLLKKTGSESNLLQKMGLQMTTTQMTGSLTHLPSTTANSTCIGSNSTNTSTSISTTQSVSFAPDLNATDTNSNTSSSKVYETDIL</sequence>
<feature type="compositionally biased region" description="Basic and acidic residues" evidence="3">
    <location>
        <begin position="507"/>
        <end position="520"/>
    </location>
</feature>
<dbReference type="InterPro" id="IPR022782">
    <property type="entry name" value="AIP3-like_C"/>
</dbReference>
<reference evidence="6" key="1">
    <citation type="submission" date="2023-01" db="EMBL/GenBank/DDBJ databases">
        <title>Key to firefly adult light organ development and bioluminescence: homeobox transcription factors regulate luciferase expression and transportation to peroxisome.</title>
        <authorList>
            <person name="Fu X."/>
        </authorList>
    </citation>
    <scope>NUCLEOTIDE SEQUENCE [LARGE SCALE GENOMIC DNA]</scope>
</reference>
<feature type="region of interest" description="Disordered" evidence="3">
    <location>
        <begin position="2381"/>
        <end position="2453"/>
    </location>
</feature>
<feature type="region of interest" description="Disordered" evidence="3">
    <location>
        <begin position="1887"/>
        <end position="1931"/>
    </location>
</feature>
<dbReference type="Pfam" id="PF03915">
    <property type="entry name" value="AIP3"/>
    <property type="match status" value="2"/>
</dbReference>
<accession>A0AAN7SP44</accession>
<feature type="compositionally biased region" description="Low complexity" evidence="3">
    <location>
        <begin position="963"/>
        <end position="974"/>
    </location>
</feature>
<feature type="region of interest" description="Disordered" evidence="3">
    <location>
        <begin position="2553"/>
        <end position="2575"/>
    </location>
</feature>
<dbReference type="Proteomes" id="UP001353858">
    <property type="component" value="Unassembled WGS sequence"/>
</dbReference>
<feature type="compositionally biased region" description="Polar residues" evidence="3">
    <location>
        <begin position="1179"/>
        <end position="1200"/>
    </location>
</feature>
<evidence type="ECO:0000256" key="1">
    <source>
        <dbReference type="ARBA" id="ARBA00023054"/>
    </source>
</evidence>
<feature type="region of interest" description="Disordered" evidence="3">
    <location>
        <begin position="746"/>
        <end position="793"/>
    </location>
</feature>
<dbReference type="PANTHER" id="PTHR22741:SF10">
    <property type="entry name" value="COILED-COIL DOMAIN-CONTAINING PROTEIN CG32809"/>
    <property type="match status" value="1"/>
</dbReference>
<feature type="region of interest" description="Disordered" evidence="3">
    <location>
        <begin position="963"/>
        <end position="1003"/>
    </location>
</feature>
<organism evidence="5 6">
    <name type="scientific">Aquatica leii</name>
    <dbReference type="NCBI Taxonomy" id="1421715"/>
    <lineage>
        <taxon>Eukaryota</taxon>
        <taxon>Metazoa</taxon>
        <taxon>Ecdysozoa</taxon>
        <taxon>Arthropoda</taxon>
        <taxon>Hexapoda</taxon>
        <taxon>Insecta</taxon>
        <taxon>Pterygota</taxon>
        <taxon>Neoptera</taxon>
        <taxon>Endopterygota</taxon>
        <taxon>Coleoptera</taxon>
        <taxon>Polyphaga</taxon>
        <taxon>Elateriformia</taxon>
        <taxon>Elateroidea</taxon>
        <taxon>Lampyridae</taxon>
        <taxon>Luciolinae</taxon>
        <taxon>Aquatica</taxon>
    </lineage>
</organism>
<feature type="compositionally biased region" description="Low complexity" evidence="3">
    <location>
        <begin position="988"/>
        <end position="997"/>
    </location>
</feature>
<feature type="domain" description="Actin interacting protein 3-like C-terminal" evidence="4">
    <location>
        <begin position="1590"/>
        <end position="1667"/>
    </location>
</feature>
<feature type="domain" description="Actin interacting protein 3-like C-terminal" evidence="4">
    <location>
        <begin position="1915"/>
        <end position="2135"/>
    </location>
</feature>
<feature type="compositionally biased region" description="Polar residues" evidence="3">
    <location>
        <begin position="975"/>
        <end position="987"/>
    </location>
</feature>
<dbReference type="EMBL" id="JARPUR010000003">
    <property type="protein sequence ID" value="KAK4879913.1"/>
    <property type="molecule type" value="Genomic_DNA"/>
</dbReference>
<evidence type="ECO:0000259" key="4">
    <source>
        <dbReference type="Pfam" id="PF03915"/>
    </source>
</evidence>
<feature type="compositionally biased region" description="Low complexity" evidence="3">
    <location>
        <begin position="2335"/>
        <end position="2346"/>
    </location>
</feature>
<keyword evidence="6" id="KW-1185">Reference proteome</keyword>